<dbReference type="GO" id="GO:0016740">
    <property type="term" value="F:transferase activity"/>
    <property type="evidence" value="ECO:0007669"/>
    <property type="project" value="UniProtKB-KW"/>
</dbReference>
<evidence type="ECO:0000259" key="1">
    <source>
        <dbReference type="Pfam" id="PF00535"/>
    </source>
</evidence>
<dbReference type="EMBL" id="LKLU01000084">
    <property type="protein sequence ID" value="KSU20559.1"/>
    <property type="molecule type" value="Genomic_DNA"/>
</dbReference>
<accession>A0A0V8E4K0</accession>
<dbReference type="Pfam" id="PF00535">
    <property type="entry name" value="Glycos_transf_2"/>
    <property type="match status" value="1"/>
</dbReference>
<organism evidence="2 3">
    <name type="scientific">Lactococcus lactis subsp. lactis</name>
    <name type="common">Streptococcus lactis</name>
    <dbReference type="NCBI Taxonomy" id="1360"/>
    <lineage>
        <taxon>Bacteria</taxon>
        <taxon>Bacillati</taxon>
        <taxon>Bacillota</taxon>
        <taxon>Bacilli</taxon>
        <taxon>Lactobacillales</taxon>
        <taxon>Streptococcaceae</taxon>
        <taxon>Lactococcus</taxon>
    </lineage>
</organism>
<gene>
    <name evidence="2" type="ORF">M20_1417</name>
</gene>
<dbReference type="AlphaFoldDB" id="A0A0V8E4K0"/>
<reference evidence="3" key="1">
    <citation type="submission" date="2015-10" db="EMBL/GenBank/DDBJ databases">
        <title>Draft Genome Sequences of 11 Lactococcus lactis subspecies cremoris strains.</title>
        <authorList>
            <person name="Wels M."/>
            <person name="Backus L."/>
            <person name="Boekhorst J."/>
            <person name="Dijkstra A."/>
            <person name="Beerthuizen M."/>
            <person name="Kelly W."/>
            <person name="Siezen R."/>
            <person name="Bachmann H."/>
            <person name="Van Hijum S."/>
        </authorList>
    </citation>
    <scope>NUCLEOTIDE SEQUENCE [LARGE SCALE GENOMIC DNA]</scope>
    <source>
        <strain evidence="3">M20</strain>
    </source>
</reference>
<dbReference type="InterPro" id="IPR029044">
    <property type="entry name" value="Nucleotide-diphossugar_trans"/>
</dbReference>
<dbReference type="Proteomes" id="UP000053719">
    <property type="component" value="Unassembled WGS sequence"/>
</dbReference>
<dbReference type="RefSeq" id="WP_058211810.1">
    <property type="nucleotide sequence ID" value="NZ_LKLU01000084.1"/>
</dbReference>
<dbReference type="Gene3D" id="3.90.550.10">
    <property type="entry name" value="Spore Coat Polysaccharide Biosynthesis Protein SpsA, Chain A"/>
    <property type="match status" value="1"/>
</dbReference>
<dbReference type="InterPro" id="IPR001173">
    <property type="entry name" value="Glyco_trans_2-like"/>
</dbReference>
<evidence type="ECO:0000313" key="3">
    <source>
        <dbReference type="Proteomes" id="UP000053719"/>
    </source>
</evidence>
<dbReference type="SUPFAM" id="SSF53448">
    <property type="entry name" value="Nucleotide-diphospho-sugar transferases"/>
    <property type="match status" value="1"/>
</dbReference>
<sequence>MKLTICLVAYSTKYTETVSYKQLNNMKSSIKESLNVIIFDNGSIDFSSEKKPNDFSSIVYYYNQDNEERGTRIAYQYALRETKDEWFMLLDDDTRITETYIYKVFEDLGRSQVSAICPQIFDKEIQISPTSSETIKNLKYPKKAGNYDEDITGISSGLVLSKLFMTKIGGFTNEFPLDYLDHWIFWQLRKHRQIIQVIDEKIYHQLSVQRLEELSKSRFIKIFTAEYYYYKNYQPEHLYSIRKKYVRMIVKGWLKGDTFPAKALIKIILGKK</sequence>
<dbReference type="PATRIC" id="fig|1360.114.peg.975"/>
<evidence type="ECO:0000313" key="2">
    <source>
        <dbReference type="EMBL" id="KSU20559.1"/>
    </source>
</evidence>
<comment type="caution">
    <text evidence="2">The sequence shown here is derived from an EMBL/GenBank/DDBJ whole genome shotgun (WGS) entry which is preliminary data.</text>
</comment>
<protein>
    <submittedName>
        <fullName evidence="2">Glycosyl transferase group 2 family protein</fullName>
    </submittedName>
</protein>
<keyword evidence="2" id="KW-0808">Transferase</keyword>
<name>A0A0V8E4K0_LACLL</name>
<proteinExistence type="predicted"/>
<feature type="domain" description="Glycosyltransferase 2-like" evidence="1">
    <location>
        <begin position="30"/>
        <end position="134"/>
    </location>
</feature>